<dbReference type="InterPro" id="IPR053140">
    <property type="entry name" value="GDSL_Rv0518-like"/>
</dbReference>
<proteinExistence type="predicted"/>
<dbReference type="PANTHER" id="PTHR43784">
    <property type="entry name" value="GDSL-LIKE LIPASE/ACYLHYDROLASE, PUTATIVE (AFU_ORTHOLOGUE AFUA_2G00820)-RELATED"/>
    <property type="match status" value="1"/>
</dbReference>
<dbReference type="Proteomes" id="UP000028547">
    <property type="component" value="Unassembled WGS sequence"/>
</dbReference>
<reference evidence="3 4" key="1">
    <citation type="submission" date="2014-07" db="EMBL/GenBank/DDBJ databases">
        <title>Draft Genome Sequence of Gephyronic Acid Producer, Cystobacter violaceus Strain Cb vi76.</title>
        <authorList>
            <person name="Stevens D.C."/>
            <person name="Young J."/>
            <person name="Carmichael R."/>
            <person name="Tan J."/>
            <person name="Taylor R.E."/>
        </authorList>
    </citation>
    <scope>NUCLEOTIDE SEQUENCE [LARGE SCALE GENOMIC DNA]</scope>
    <source>
        <strain evidence="3 4">Cb vi76</strain>
    </source>
</reference>
<dbReference type="InterPro" id="IPR013830">
    <property type="entry name" value="SGNH_hydro"/>
</dbReference>
<comment type="caution">
    <text evidence="3">The sequence shown here is derived from an EMBL/GenBank/DDBJ whole genome shotgun (WGS) entry which is preliminary data.</text>
</comment>
<name>A0A084T185_9BACT</name>
<dbReference type="Gene3D" id="3.40.50.1110">
    <property type="entry name" value="SGNH hydrolase"/>
    <property type="match status" value="1"/>
</dbReference>
<dbReference type="CDD" id="cd00229">
    <property type="entry name" value="SGNH_hydrolase"/>
    <property type="match status" value="1"/>
</dbReference>
<feature type="domain" description="SGNH hydrolase-type esterase" evidence="2">
    <location>
        <begin position="231"/>
        <end position="397"/>
    </location>
</feature>
<gene>
    <name evidence="3" type="ORF">Q664_02850</name>
</gene>
<dbReference type="SUPFAM" id="SSF52266">
    <property type="entry name" value="SGNH hydrolase"/>
    <property type="match status" value="1"/>
</dbReference>
<evidence type="ECO:0000259" key="2">
    <source>
        <dbReference type="Pfam" id="PF13472"/>
    </source>
</evidence>
<evidence type="ECO:0000313" key="4">
    <source>
        <dbReference type="Proteomes" id="UP000028547"/>
    </source>
</evidence>
<organism evidence="3 4">
    <name type="scientific">Archangium violaceum Cb vi76</name>
    <dbReference type="NCBI Taxonomy" id="1406225"/>
    <lineage>
        <taxon>Bacteria</taxon>
        <taxon>Pseudomonadati</taxon>
        <taxon>Myxococcota</taxon>
        <taxon>Myxococcia</taxon>
        <taxon>Myxococcales</taxon>
        <taxon>Cystobacterineae</taxon>
        <taxon>Archangiaceae</taxon>
        <taxon>Archangium</taxon>
    </lineage>
</organism>
<dbReference type="EMBL" id="JPMI01000011">
    <property type="protein sequence ID" value="KFA94470.1"/>
    <property type="molecule type" value="Genomic_DNA"/>
</dbReference>
<evidence type="ECO:0000256" key="1">
    <source>
        <dbReference type="SAM" id="MobiDB-lite"/>
    </source>
</evidence>
<dbReference type="PANTHER" id="PTHR43784:SF2">
    <property type="entry name" value="GDSL-LIKE LIPASE_ACYLHYDROLASE, PUTATIVE (AFU_ORTHOLOGUE AFUA_2G00820)-RELATED"/>
    <property type="match status" value="1"/>
</dbReference>
<dbReference type="InterPro" id="IPR036514">
    <property type="entry name" value="SGNH_hydro_sf"/>
</dbReference>
<dbReference type="Pfam" id="PF13472">
    <property type="entry name" value="Lipase_GDSL_2"/>
    <property type="match status" value="1"/>
</dbReference>
<evidence type="ECO:0000313" key="3">
    <source>
        <dbReference type="EMBL" id="KFA94470.1"/>
    </source>
</evidence>
<dbReference type="GO" id="GO:0016788">
    <property type="term" value="F:hydrolase activity, acting on ester bonds"/>
    <property type="evidence" value="ECO:0007669"/>
    <property type="project" value="UniProtKB-ARBA"/>
</dbReference>
<feature type="region of interest" description="Disordered" evidence="1">
    <location>
        <begin position="34"/>
        <end position="67"/>
    </location>
</feature>
<protein>
    <recommendedName>
        <fullName evidence="2">SGNH hydrolase-type esterase domain-containing protein</fullName>
    </recommendedName>
</protein>
<accession>A0A084T185</accession>
<dbReference type="RefSeq" id="WP_043389590.1">
    <property type="nucleotide sequence ID" value="NZ_JPMI01000011.1"/>
</dbReference>
<sequence length="419" mass="44198">MGSGRGVALRVGLGALLLLRCGPSGYEEETFFPPEDSAPASSCEALPSGGLEVAPVRGGHDPGQPRPLPPMFQPGFHLALRWSHSVGGLTTFRLRVPVNRAGQRLRLAFRSGDGPLVLRRVTVAHVGDEGSLASAPVPVTFSGAPGLSVATRTRVVSDAVSLPIHFGDELAVSFEVEGSLAASAIELLPGSAMRSGAWANVEGPLGGTAWAIPVGLATVEVEGPPARAFVALGDSITEGYIDGHDDIRDTWAFRAGAQLGVPIVNAGVSGQGFYDGLRLLDGEALVLSGITDCIVLLGTNDLSGVPDSKLLADMERLTERLKPFCRTWTGTLLPKEHANNGKYEQVKASRLVMNAWIREHRWPDVIDFEAVTHAPDNVHHFLDGLDVDGIHPSAAGHGVMSDEVVRVLRAHGVPPQQAP</sequence>
<dbReference type="AlphaFoldDB" id="A0A084T185"/>